<dbReference type="PANTHER" id="PTHR30289:SF8">
    <property type="entry name" value="YHYH DOMAIN-CONTAINING PROTEIN"/>
    <property type="match status" value="1"/>
</dbReference>
<evidence type="ECO:0000259" key="2">
    <source>
        <dbReference type="Pfam" id="PF14240"/>
    </source>
</evidence>
<gene>
    <name evidence="3" type="ORF">G3M70_05225</name>
</gene>
<feature type="domain" description="YHYH" evidence="2">
    <location>
        <begin position="78"/>
        <end position="170"/>
    </location>
</feature>
<feature type="region of interest" description="Disordered" evidence="1">
    <location>
        <begin position="217"/>
        <end position="241"/>
    </location>
</feature>
<dbReference type="AlphaFoldDB" id="A0A7T0FZH7"/>
<organism evidence="3 4">
    <name type="scientific">Candidatus Nitronauta litoralis</name>
    <dbReference type="NCBI Taxonomy" id="2705533"/>
    <lineage>
        <taxon>Bacteria</taxon>
        <taxon>Pseudomonadati</taxon>
        <taxon>Nitrospinota/Tectimicrobiota group</taxon>
        <taxon>Nitrospinota</taxon>
        <taxon>Nitrospinia</taxon>
        <taxon>Nitrospinales</taxon>
        <taxon>Nitrospinaceae</taxon>
        <taxon>Candidatus Nitronauta</taxon>
    </lineage>
</organism>
<sequence length="288" mass="32380">MRVGALIKKTILVFFAAAFLNLFTWGTVTAQDLWFSNPKVKVQVSGEFYSVQSDGMPDHKWQQVNPNTPTPQNIRVLIPRNPVKAAQTTPVPSRGPIAIAINGVVFFGPEDAHGKLAIENHGLDSCQGHPAPTGMYHYHSTPACVYHDKRDQHSPVIGYAFDGFKIYGLLGDHGLPPRDLDSCNGHEDAERGYHYHTTRDFPYVLGCYRGTATVTGKNRGGKEMGRERMRPGPGRGGDRMRQACDADRRRYCPNMPPSREMHECMRRNRHNFSSTCQEAMRQHRPPPR</sequence>
<evidence type="ECO:0000256" key="1">
    <source>
        <dbReference type="SAM" id="MobiDB-lite"/>
    </source>
</evidence>
<dbReference type="PANTHER" id="PTHR30289">
    <property type="entry name" value="UNCHARACTERIZED PROTEIN YBCL-RELATED"/>
    <property type="match status" value="1"/>
</dbReference>
<accession>A0A7T0FZH7</accession>
<dbReference type="InterPro" id="IPR025924">
    <property type="entry name" value="YHYH_dom"/>
</dbReference>
<dbReference type="Proteomes" id="UP000594688">
    <property type="component" value="Chromosome"/>
</dbReference>
<dbReference type="EMBL" id="CP048685">
    <property type="protein sequence ID" value="QPJ61324.1"/>
    <property type="molecule type" value="Genomic_DNA"/>
</dbReference>
<protein>
    <submittedName>
        <fullName evidence="3">YHYH protein</fullName>
    </submittedName>
</protein>
<dbReference type="Pfam" id="PF14240">
    <property type="entry name" value="YHYH"/>
    <property type="match status" value="1"/>
</dbReference>
<evidence type="ECO:0000313" key="4">
    <source>
        <dbReference type="Proteomes" id="UP000594688"/>
    </source>
</evidence>
<dbReference type="KEGG" id="nli:G3M70_05225"/>
<name>A0A7T0FZH7_9BACT</name>
<proteinExistence type="predicted"/>
<reference evidence="3 4" key="1">
    <citation type="submission" date="2020-02" db="EMBL/GenBank/DDBJ databases">
        <title>Genomic and physiological characterization of two novel Nitrospinaceae genera.</title>
        <authorList>
            <person name="Mueller A.J."/>
            <person name="Jung M.-Y."/>
            <person name="Strachan C.R."/>
            <person name="Herbold C.W."/>
            <person name="Kirkegaard R.H."/>
            <person name="Daims H."/>
        </authorList>
    </citation>
    <scope>NUCLEOTIDE SEQUENCE [LARGE SCALE GENOMIC DNA]</scope>
    <source>
        <strain evidence="3">EB</strain>
    </source>
</reference>
<evidence type="ECO:0000313" key="3">
    <source>
        <dbReference type="EMBL" id="QPJ61324.1"/>
    </source>
</evidence>
<feature type="compositionally biased region" description="Basic and acidic residues" evidence="1">
    <location>
        <begin position="220"/>
        <end position="241"/>
    </location>
</feature>